<evidence type="ECO:0000313" key="3">
    <source>
        <dbReference type="Proteomes" id="UP000030147"/>
    </source>
</evidence>
<protein>
    <submittedName>
        <fullName evidence="2">Uncharacterized protein</fullName>
    </submittedName>
</protein>
<dbReference type="EMBL" id="AVBF01000091">
    <property type="protein sequence ID" value="KGP71011.1"/>
    <property type="molecule type" value="Genomic_DNA"/>
</dbReference>
<dbReference type="RefSeq" id="WP_036824173.1">
    <property type="nucleotide sequence ID" value="NZ_AVBF01000091.1"/>
</dbReference>
<dbReference type="AlphaFoldDB" id="A0A0A2TAA7"/>
<gene>
    <name evidence="2" type="ORF">N782_02035</name>
</gene>
<evidence type="ECO:0000313" key="2">
    <source>
        <dbReference type="EMBL" id="KGP71011.1"/>
    </source>
</evidence>
<sequence length="66" mass="7808">MGKKTCWVAILCSIFLNVVMLQWTIEAFFGKEFEHVYMYTIIAIASSFIALLFYGKWRKLDKHERA</sequence>
<keyword evidence="1" id="KW-1133">Transmembrane helix</keyword>
<dbReference type="STRING" id="1385514.N782_02035"/>
<dbReference type="OrthoDB" id="2692071at2"/>
<keyword evidence="3" id="KW-1185">Reference proteome</keyword>
<name>A0A0A2TAA7_9BACI</name>
<accession>A0A0A2TAA7</accession>
<dbReference type="eggNOG" id="ENOG5032HHR">
    <property type="taxonomic scope" value="Bacteria"/>
</dbReference>
<keyword evidence="1" id="KW-0812">Transmembrane</keyword>
<organism evidence="2 3">
    <name type="scientific">Pontibacillus yanchengensis Y32</name>
    <dbReference type="NCBI Taxonomy" id="1385514"/>
    <lineage>
        <taxon>Bacteria</taxon>
        <taxon>Bacillati</taxon>
        <taxon>Bacillota</taxon>
        <taxon>Bacilli</taxon>
        <taxon>Bacillales</taxon>
        <taxon>Bacillaceae</taxon>
        <taxon>Pontibacillus</taxon>
    </lineage>
</organism>
<keyword evidence="1" id="KW-0472">Membrane</keyword>
<feature type="transmembrane region" description="Helical" evidence="1">
    <location>
        <begin position="37"/>
        <end position="55"/>
    </location>
</feature>
<dbReference type="Proteomes" id="UP000030147">
    <property type="component" value="Unassembled WGS sequence"/>
</dbReference>
<evidence type="ECO:0000256" key="1">
    <source>
        <dbReference type="SAM" id="Phobius"/>
    </source>
</evidence>
<reference evidence="2 3" key="1">
    <citation type="journal article" date="2015" name="Stand. Genomic Sci.">
        <title>High quality draft genome sequence of the moderately halophilic bacterium Pontibacillus yanchengensis Y32(T) and comparison among Pontibacillus genomes.</title>
        <authorList>
            <person name="Huang J."/>
            <person name="Qiao Z.X."/>
            <person name="Tang J.W."/>
            <person name="Wang G."/>
        </authorList>
    </citation>
    <scope>NUCLEOTIDE SEQUENCE [LARGE SCALE GENOMIC DNA]</scope>
    <source>
        <strain evidence="2 3">Y32</strain>
    </source>
</reference>
<comment type="caution">
    <text evidence="2">The sequence shown here is derived from an EMBL/GenBank/DDBJ whole genome shotgun (WGS) entry which is preliminary data.</text>
</comment>
<proteinExistence type="predicted"/>